<organism evidence="1 2">
    <name type="scientific">Pontibacter populi</name>
    <dbReference type="NCBI Taxonomy" id="890055"/>
    <lineage>
        <taxon>Bacteria</taxon>
        <taxon>Pseudomonadati</taxon>
        <taxon>Bacteroidota</taxon>
        <taxon>Cytophagia</taxon>
        <taxon>Cytophagales</taxon>
        <taxon>Hymenobacteraceae</taxon>
        <taxon>Pontibacter</taxon>
    </lineage>
</organism>
<proteinExistence type="predicted"/>
<sequence>MFVIFAPQNVQAMADLKLYDPFPKMQFTDEHCFLCGTTITTADRTPVFGEWMQDNYNLRDKELLLLDKSVTTFNRLTIPCCQHCHTNYILPLEKEIEAAAEAGYEGINSLDPKRLFQWIGKMYYGTLVTELIKEKDPLILPENPVSENPQMLGKFKTFYQVLQSLRVPMEFSDFLPCSLFILQVDPTEDELPFEYQDEITTMAFSIKLGPVVIVCKLLDNGIIRNVLNRLYNLTEGQKLHPIQVAEFKARVFYAAYIFNVVPDYFIRPGKADDELLTIDTLIDDITNDVFNPFEPLAYAHMLEEMLKPWSIREPEILKDPAKPLTFLTNEDGTLREITSFEK</sequence>
<reference evidence="1 2" key="1">
    <citation type="submission" date="2024-06" db="EMBL/GenBank/DDBJ databases">
        <title>Pontibacter populi HYL7-15.</title>
        <authorList>
            <person name="Kim M.K."/>
        </authorList>
    </citation>
    <scope>NUCLEOTIDE SEQUENCE [LARGE SCALE GENOMIC DNA]</scope>
    <source>
        <strain evidence="1 2">HYL7-15</strain>
    </source>
</reference>
<name>A0ABV1RXI0_9BACT</name>
<evidence type="ECO:0000313" key="2">
    <source>
        <dbReference type="Proteomes" id="UP001476807"/>
    </source>
</evidence>
<accession>A0ABV1RXI0</accession>
<gene>
    <name evidence="1" type="ORF">ABS362_14390</name>
</gene>
<dbReference type="RefSeq" id="WP_350413193.1">
    <property type="nucleotide sequence ID" value="NZ_JBEOKT010000014.1"/>
</dbReference>
<protein>
    <recommendedName>
        <fullName evidence="3">HNH endonuclease</fullName>
    </recommendedName>
</protein>
<evidence type="ECO:0008006" key="3">
    <source>
        <dbReference type="Google" id="ProtNLM"/>
    </source>
</evidence>
<dbReference type="Proteomes" id="UP001476807">
    <property type="component" value="Unassembled WGS sequence"/>
</dbReference>
<keyword evidence="2" id="KW-1185">Reference proteome</keyword>
<dbReference type="EMBL" id="JBEOKT010000014">
    <property type="protein sequence ID" value="MER2998740.1"/>
    <property type="molecule type" value="Genomic_DNA"/>
</dbReference>
<evidence type="ECO:0000313" key="1">
    <source>
        <dbReference type="EMBL" id="MER2998740.1"/>
    </source>
</evidence>
<comment type="caution">
    <text evidence="1">The sequence shown here is derived from an EMBL/GenBank/DDBJ whole genome shotgun (WGS) entry which is preliminary data.</text>
</comment>